<sequence length="138" mass="14881">MGLGTQVKFLASPPKLYEGAVTANWQSGVATSGEAGADFLILGTASTVYFTMGLFGVPIIYAYIGDLTPAATITYRAYATIFGVMRLADHDDYVVGVDPNIMAMYAWVERGQVRIEIQSDDVGDNGAAIPYEYSLKTY</sequence>
<proteinExistence type="predicted"/>
<dbReference type="EMBL" id="BARU01031961">
    <property type="protein sequence ID" value="GAH65595.1"/>
    <property type="molecule type" value="Genomic_DNA"/>
</dbReference>
<name>X1I8J8_9ZZZZ</name>
<keyword evidence="1" id="KW-0812">Transmembrane</keyword>
<accession>X1I8J8</accession>
<comment type="caution">
    <text evidence="2">The sequence shown here is derived from an EMBL/GenBank/DDBJ whole genome shotgun (WGS) entry which is preliminary data.</text>
</comment>
<keyword evidence="1" id="KW-1133">Transmembrane helix</keyword>
<feature type="transmembrane region" description="Helical" evidence="1">
    <location>
        <begin position="39"/>
        <end position="64"/>
    </location>
</feature>
<protein>
    <submittedName>
        <fullName evidence="2">Uncharacterized protein</fullName>
    </submittedName>
</protein>
<keyword evidence="1" id="KW-0472">Membrane</keyword>
<reference evidence="2" key="1">
    <citation type="journal article" date="2014" name="Front. Microbiol.">
        <title>High frequency of phylogenetically diverse reductive dehalogenase-homologous genes in deep subseafloor sedimentary metagenomes.</title>
        <authorList>
            <person name="Kawai M."/>
            <person name="Futagami T."/>
            <person name="Toyoda A."/>
            <person name="Takaki Y."/>
            <person name="Nishi S."/>
            <person name="Hori S."/>
            <person name="Arai W."/>
            <person name="Tsubouchi T."/>
            <person name="Morono Y."/>
            <person name="Uchiyama I."/>
            <person name="Ito T."/>
            <person name="Fujiyama A."/>
            <person name="Inagaki F."/>
            <person name="Takami H."/>
        </authorList>
    </citation>
    <scope>NUCLEOTIDE SEQUENCE</scope>
    <source>
        <strain evidence="2">Expedition CK06-06</strain>
    </source>
</reference>
<organism evidence="2">
    <name type="scientific">marine sediment metagenome</name>
    <dbReference type="NCBI Taxonomy" id="412755"/>
    <lineage>
        <taxon>unclassified sequences</taxon>
        <taxon>metagenomes</taxon>
        <taxon>ecological metagenomes</taxon>
    </lineage>
</organism>
<evidence type="ECO:0000313" key="2">
    <source>
        <dbReference type="EMBL" id="GAH65595.1"/>
    </source>
</evidence>
<dbReference type="AlphaFoldDB" id="X1I8J8"/>
<gene>
    <name evidence="2" type="ORF">S03H2_50477</name>
</gene>
<evidence type="ECO:0000256" key="1">
    <source>
        <dbReference type="SAM" id="Phobius"/>
    </source>
</evidence>